<feature type="compositionally biased region" description="Polar residues" evidence="1">
    <location>
        <begin position="76"/>
        <end position="93"/>
    </location>
</feature>
<evidence type="ECO:0000256" key="1">
    <source>
        <dbReference type="SAM" id="MobiDB-lite"/>
    </source>
</evidence>
<reference evidence="2" key="2">
    <citation type="submission" date="2023-06" db="EMBL/GenBank/DDBJ databases">
        <authorList>
            <consortium name="Lawrence Berkeley National Laboratory"/>
            <person name="Mondo S.J."/>
            <person name="Hensen N."/>
            <person name="Bonometti L."/>
            <person name="Westerberg I."/>
            <person name="Brannstrom I.O."/>
            <person name="Guillou S."/>
            <person name="Cros-Aarteil S."/>
            <person name="Calhoun S."/>
            <person name="Haridas S."/>
            <person name="Kuo A."/>
            <person name="Pangilinan J."/>
            <person name="Riley R."/>
            <person name="Labutti K."/>
            <person name="Andreopoulos B."/>
            <person name="Lipzen A."/>
            <person name="Chen C."/>
            <person name="Yanf M."/>
            <person name="Daum C."/>
            <person name="Ng V."/>
            <person name="Clum A."/>
            <person name="Steindorff A."/>
            <person name="Ohm R."/>
            <person name="Martin F."/>
            <person name="Silar P."/>
            <person name="Natvig D."/>
            <person name="Lalanne C."/>
            <person name="Gautier V."/>
            <person name="Ament-Velasquez S.L."/>
            <person name="Kruys A."/>
            <person name="Hutchinson M.I."/>
            <person name="Powell A.J."/>
            <person name="Barry K."/>
            <person name="Miller A.N."/>
            <person name="Grigoriev I.V."/>
            <person name="Debuchy R."/>
            <person name="Gladieux P."/>
            <person name="Thoren M.H."/>
            <person name="Johannesson H."/>
        </authorList>
    </citation>
    <scope>NUCLEOTIDE SEQUENCE</scope>
    <source>
        <strain evidence="2">PSN324</strain>
    </source>
</reference>
<gene>
    <name evidence="2" type="ORF">QBC42DRAFT_265044</name>
</gene>
<evidence type="ECO:0000313" key="2">
    <source>
        <dbReference type="EMBL" id="KAK4463724.1"/>
    </source>
</evidence>
<organism evidence="2 3">
    <name type="scientific">Cladorrhinum samala</name>
    <dbReference type="NCBI Taxonomy" id="585594"/>
    <lineage>
        <taxon>Eukaryota</taxon>
        <taxon>Fungi</taxon>
        <taxon>Dikarya</taxon>
        <taxon>Ascomycota</taxon>
        <taxon>Pezizomycotina</taxon>
        <taxon>Sordariomycetes</taxon>
        <taxon>Sordariomycetidae</taxon>
        <taxon>Sordariales</taxon>
        <taxon>Podosporaceae</taxon>
        <taxon>Cladorrhinum</taxon>
    </lineage>
</organism>
<reference evidence="2" key="1">
    <citation type="journal article" date="2023" name="Mol. Phylogenet. Evol.">
        <title>Genome-scale phylogeny and comparative genomics of the fungal order Sordariales.</title>
        <authorList>
            <person name="Hensen N."/>
            <person name="Bonometti L."/>
            <person name="Westerberg I."/>
            <person name="Brannstrom I.O."/>
            <person name="Guillou S."/>
            <person name="Cros-Aarteil S."/>
            <person name="Calhoun S."/>
            <person name="Haridas S."/>
            <person name="Kuo A."/>
            <person name="Mondo S."/>
            <person name="Pangilinan J."/>
            <person name="Riley R."/>
            <person name="LaButti K."/>
            <person name="Andreopoulos B."/>
            <person name="Lipzen A."/>
            <person name="Chen C."/>
            <person name="Yan M."/>
            <person name="Daum C."/>
            <person name="Ng V."/>
            <person name="Clum A."/>
            <person name="Steindorff A."/>
            <person name="Ohm R.A."/>
            <person name="Martin F."/>
            <person name="Silar P."/>
            <person name="Natvig D.O."/>
            <person name="Lalanne C."/>
            <person name="Gautier V."/>
            <person name="Ament-Velasquez S.L."/>
            <person name="Kruys A."/>
            <person name="Hutchinson M.I."/>
            <person name="Powell A.J."/>
            <person name="Barry K."/>
            <person name="Miller A.N."/>
            <person name="Grigoriev I.V."/>
            <person name="Debuchy R."/>
            <person name="Gladieux P."/>
            <person name="Hiltunen Thoren M."/>
            <person name="Johannesson H."/>
        </authorList>
    </citation>
    <scope>NUCLEOTIDE SEQUENCE</scope>
    <source>
        <strain evidence="2">PSN324</strain>
    </source>
</reference>
<dbReference type="Proteomes" id="UP001321749">
    <property type="component" value="Unassembled WGS sequence"/>
</dbReference>
<protein>
    <submittedName>
        <fullName evidence="2">Uncharacterized protein</fullName>
    </submittedName>
</protein>
<dbReference type="AlphaFoldDB" id="A0AAV9HUK0"/>
<dbReference type="PANTHER" id="PTHR40020:SF1">
    <property type="entry name" value="CYTOCHROME C OXIDASE ASSEMBLY FACTOR 2"/>
    <property type="match status" value="1"/>
</dbReference>
<dbReference type="GO" id="GO:0005759">
    <property type="term" value="C:mitochondrial matrix"/>
    <property type="evidence" value="ECO:0007669"/>
    <property type="project" value="TreeGrafter"/>
</dbReference>
<sequence length="125" mass="13469">MAPPHLHPRSRMTSSLFATTIAASFFVVALPHILPCPAPRRALADGEMPEKRRRRRKSEGVEGSTTTISEDGIVQFQGQPAESGIKKTSQTSAARECPVPKPGGILGEWLGFHGPRVGKTPKTES</sequence>
<keyword evidence="3" id="KW-1185">Reference proteome</keyword>
<evidence type="ECO:0000313" key="3">
    <source>
        <dbReference type="Proteomes" id="UP001321749"/>
    </source>
</evidence>
<name>A0AAV9HUK0_9PEZI</name>
<proteinExistence type="predicted"/>
<accession>A0AAV9HUK0</accession>
<dbReference type="EMBL" id="MU864956">
    <property type="protein sequence ID" value="KAK4463724.1"/>
    <property type="molecule type" value="Genomic_DNA"/>
</dbReference>
<comment type="caution">
    <text evidence="2">The sequence shown here is derived from an EMBL/GenBank/DDBJ whole genome shotgun (WGS) entry which is preliminary data.</text>
</comment>
<dbReference type="PANTHER" id="PTHR40020">
    <property type="entry name" value="CYTOCHROME C OXIDASE ASSEMBLY FACTOR 2"/>
    <property type="match status" value="1"/>
</dbReference>
<feature type="region of interest" description="Disordered" evidence="1">
    <location>
        <begin position="38"/>
        <end position="125"/>
    </location>
</feature>
<dbReference type="GO" id="GO:0033617">
    <property type="term" value="P:mitochondrial respiratory chain complex IV assembly"/>
    <property type="evidence" value="ECO:0007669"/>
    <property type="project" value="TreeGrafter"/>
</dbReference>